<evidence type="ECO:0000313" key="5">
    <source>
        <dbReference type="Proteomes" id="UP000053370"/>
    </source>
</evidence>
<dbReference type="AlphaFoldDB" id="A0A0K8P9C4"/>
<proteinExistence type="predicted"/>
<feature type="chain" id="PRO_5005513854" description="Nbr1 FW domain-containing protein" evidence="2">
    <location>
        <begin position="27"/>
        <end position="519"/>
    </location>
</feature>
<dbReference type="Gene3D" id="2.60.40.10">
    <property type="entry name" value="Immunoglobulins"/>
    <property type="match status" value="3"/>
</dbReference>
<dbReference type="PANTHER" id="PTHR20930">
    <property type="entry name" value="OVARIAN CARCINOMA ANTIGEN CA125-RELATED"/>
    <property type="match status" value="1"/>
</dbReference>
<organism evidence="4">
    <name type="scientific">Flexilinea flocculi</name>
    <dbReference type="NCBI Taxonomy" id="1678840"/>
    <lineage>
        <taxon>Bacteria</taxon>
        <taxon>Bacillati</taxon>
        <taxon>Chloroflexota</taxon>
        <taxon>Anaerolineae</taxon>
        <taxon>Anaerolineales</taxon>
        <taxon>Anaerolineaceae</taxon>
        <taxon>Flexilinea</taxon>
    </lineage>
</organism>
<sequence length="519" mass="57989">MNKKWIVVSIMLIGILLLAGMNAAEASGQISQEQYYNGYDPYTPEWNSPYPNWDNDWWQGNRSGNNCNYGYCCPVQWFNPCNRAEFVQDVTYADGTYIAPGYYFTKTWRIRNTGSCAWNSSYRLVFVSGDSMSAPQSIPIPRYVAPGQTVDISVNLIAPNSVGTFRGNWMIMSPDGTTFGVGPCGDIPIWVNISTWQNNCYCVGTYNCNCVKPCYGVQCSPMPQSHQTGRNPFCNNKIKSKSVSDVTIPDGEIFAPNTYFRKTWRMTNGGTCVWDESYTLIFTGGDSMSGPEYIHLPKKVYPGETVEISIDLRAPAKPGLYRAYYMLQDNLGYSFGFGAYANTAFWVEIQVREEAAETADTADTKDSSEPVVDNLSVNSTETVELEKPEGTDSDINPTSIPEADTAEAEPTALNACGTQHIEVDHSLEDTYNITWYVTNAGFSTWSPDKYTLVSSGISDNLYLDSESIVIPETQPGQEAKVEFTAKLWNKDDTTTKPWMKFYMSDGSESFCDVYFDLQN</sequence>
<feature type="domain" description="Nbr1 FW" evidence="3">
    <location>
        <begin position="91"/>
        <end position="193"/>
    </location>
</feature>
<evidence type="ECO:0000313" key="4">
    <source>
        <dbReference type="EMBL" id="GAP39253.1"/>
    </source>
</evidence>
<feature type="signal peptide" evidence="2">
    <location>
        <begin position="1"/>
        <end position="26"/>
    </location>
</feature>
<reference evidence="4" key="1">
    <citation type="journal article" date="2015" name="Genome Announc.">
        <title>Draft Genome Sequence of Anaerolineae Strain TC1, a Novel Isolate from a Methanogenic Wastewater Treatment System.</title>
        <authorList>
            <person name="Matsuura N."/>
            <person name="Tourlousse D.M."/>
            <person name="Sun L."/>
            <person name="Toyonaga M."/>
            <person name="Kuroda K."/>
            <person name="Ohashi A."/>
            <person name="Cruz R."/>
            <person name="Yamaguchi T."/>
            <person name="Sekiguchi Y."/>
        </authorList>
    </citation>
    <scope>NUCLEOTIDE SEQUENCE [LARGE SCALE GENOMIC DNA]</scope>
    <source>
        <strain evidence="4">TC1</strain>
    </source>
</reference>
<dbReference type="InterPro" id="IPR013783">
    <property type="entry name" value="Ig-like_fold"/>
</dbReference>
<feature type="domain" description="Nbr1 FW" evidence="3">
    <location>
        <begin position="247"/>
        <end position="351"/>
    </location>
</feature>
<gene>
    <name evidence="4" type="ORF">ATC1_11175</name>
</gene>
<keyword evidence="2" id="KW-0732">Signal</keyword>
<dbReference type="PANTHER" id="PTHR20930:SF0">
    <property type="entry name" value="PROTEIN ILRUN"/>
    <property type="match status" value="1"/>
</dbReference>
<dbReference type="CDD" id="cd14947">
    <property type="entry name" value="NBR1_like"/>
    <property type="match status" value="2"/>
</dbReference>
<keyword evidence="5" id="KW-1185">Reference proteome</keyword>
<name>A0A0K8P9C4_9CHLR</name>
<accession>A0A0K8P9C4</accession>
<protein>
    <recommendedName>
        <fullName evidence="3">Nbr1 FW domain-containing protein</fullName>
    </recommendedName>
</protein>
<dbReference type="InterPro" id="IPR032350">
    <property type="entry name" value="Nbr1_FW"/>
</dbReference>
<evidence type="ECO:0000256" key="1">
    <source>
        <dbReference type="SAM" id="MobiDB-lite"/>
    </source>
</evidence>
<evidence type="ECO:0000256" key="2">
    <source>
        <dbReference type="SAM" id="SignalP"/>
    </source>
</evidence>
<dbReference type="RefSeq" id="WP_062277208.1">
    <property type="nucleotide sequence ID" value="NZ_DF968179.1"/>
</dbReference>
<dbReference type="Pfam" id="PF16158">
    <property type="entry name" value="N_BRCA1_IG"/>
    <property type="match status" value="2"/>
</dbReference>
<dbReference type="EMBL" id="DF968179">
    <property type="protein sequence ID" value="GAP39253.1"/>
    <property type="molecule type" value="Genomic_DNA"/>
</dbReference>
<feature type="region of interest" description="Disordered" evidence="1">
    <location>
        <begin position="358"/>
        <end position="399"/>
    </location>
</feature>
<dbReference type="Proteomes" id="UP000053370">
    <property type="component" value="Unassembled WGS sequence"/>
</dbReference>
<evidence type="ECO:0000259" key="3">
    <source>
        <dbReference type="Pfam" id="PF16158"/>
    </source>
</evidence>
<dbReference type="STRING" id="1678840.ATC1_11175"/>